<dbReference type="KEGG" id="bpor:BPO_p0069"/>
<accession>A0AAU0F424</accession>
<evidence type="ECO:0000313" key="1">
    <source>
        <dbReference type="EMBL" id="WOC53152.1"/>
    </source>
</evidence>
<dbReference type="Proteomes" id="UP001432059">
    <property type="component" value="Plasmid pQD2021"/>
</dbReference>
<sequence>MSTKSDIEKIIKDSSGDINKIASELGYPLSQIENDVLIRIDLGYPANTNSKFLLEMSLELMTYGYQEKTS</sequence>
<protein>
    <submittedName>
        <fullName evidence="1">Uncharacterized protein</fullName>
    </submittedName>
</protein>
<organism evidence="1 2">
    <name type="scientific">Bergeyella porcorum</name>
    <dbReference type="NCBI Taxonomy" id="1735111"/>
    <lineage>
        <taxon>Bacteria</taxon>
        <taxon>Pseudomonadati</taxon>
        <taxon>Bacteroidota</taxon>
        <taxon>Flavobacteriia</taxon>
        <taxon>Flavobacteriales</taxon>
        <taxon>Weeksellaceae</taxon>
        <taxon>Bergeyella</taxon>
    </lineage>
</organism>
<gene>
    <name evidence="1" type="ORF">BPO_p0069</name>
</gene>
<dbReference type="EMBL" id="CP136427">
    <property type="protein sequence ID" value="WOC53152.1"/>
    <property type="molecule type" value="Genomic_DNA"/>
</dbReference>
<name>A0AAU0F424_9FLAO</name>
<dbReference type="AlphaFoldDB" id="A0AAU0F424"/>
<proteinExistence type="predicted"/>
<evidence type="ECO:0000313" key="2">
    <source>
        <dbReference type="Proteomes" id="UP001432059"/>
    </source>
</evidence>
<reference evidence="1" key="1">
    <citation type="submission" date="2023-10" db="EMBL/GenBank/DDBJ databases">
        <title>Characterization and whole genome sequencing of a novel strain of Bergeyella porcorum QD2021 isolated from pig.</title>
        <authorList>
            <person name="Liu G."/>
            <person name="Chen C."/>
            <person name="Han X."/>
        </authorList>
    </citation>
    <scope>NUCLEOTIDE SEQUENCE</scope>
    <source>
        <strain evidence="1">QD2021</strain>
        <plasmid evidence="1">pQD2021</plasmid>
    </source>
</reference>
<geneLocation type="plasmid" evidence="1 2">
    <name>pQD2021</name>
</geneLocation>
<keyword evidence="1" id="KW-0614">Plasmid</keyword>
<dbReference type="RefSeq" id="WP_327985366.1">
    <property type="nucleotide sequence ID" value="NZ_CP136427.1"/>
</dbReference>
<keyword evidence="2" id="KW-1185">Reference proteome</keyword>